<evidence type="ECO:0000313" key="7">
    <source>
        <dbReference type="Proteomes" id="UP000325187"/>
    </source>
</evidence>
<dbReference type="PROSITE" id="PS50931">
    <property type="entry name" value="HTH_LYSR"/>
    <property type="match status" value="1"/>
</dbReference>
<dbReference type="Gene3D" id="1.10.10.10">
    <property type="entry name" value="Winged helix-like DNA-binding domain superfamily/Winged helix DNA-binding domain"/>
    <property type="match status" value="1"/>
</dbReference>
<evidence type="ECO:0000256" key="2">
    <source>
        <dbReference type="ARBA" id="ARBA00023015"/>
    </source>
</evidence>
<dbReference type="PANTHER" id="PTHR30537">
    <property type="entry name" value="HTH-TYPE TRANSCRIPTIONAL REGULATOR"/>
    <property type="match status" value="1"/>
</dbReference>
<evidence type="ECO:0000256" key="4">
    <source>
        <dbReference type="ARBA" id="ARBA00023163"/>
    </source>
</evidence>
<sequence>MRAFLVTAEEGSLSAAARALNSSQPTLGRQVSALEDELGLALFERIGTKLTLTPGGLELIQHARAMCDAATRASLTASGQSQSLEGTVCISVGEIFAGHVLPPIIEKLRMQEPGIEIEIVASNSSSDLRRREADIGFRALKPTQPDLIAKKVCDLTSRFYASSGYLEKIGYPQTMEDLCRADFIDFDDTGVYRKYLNDLGFNLTPRNFPVRAESHFLQWELAKSGVGIVTALEMIGDAEPAMERALSDFMLVHSMWLVAHRELKTSRRIKMVFDFLYREFKAICVSC</sequence>
<protein>
    <submittedName>
        <fullName evidence="6">LysR family transcriptional regulator</fullName>
    </submittedName>
</protein>
<name>A0A5A7N4G7_9PROT</name>
<dbReference type="GO" id="GO:0006351">
    <property type="term" value="P:DNA-templated transcription"/>
    <property type="evidence" value="ECO:0007669"/>
    <property type="project" value="TreeGrafter"/>
</dbReference>
<dbReference type="GO" id="GO:0003700">
    <property type="term" value="F:DNA-binding transcription factor activity"/>
    <property type="evidence" value="ECO:0007669"/>
    <property type="project" value="InterPro"/>
</dbReference>
<dbReference type="InterPro" id="IPR005119">
    <property type="entry name" value="LysR_subst-bd"/>
</dbReference>
<dbReference type="Gene3D" id="3.40.190.290">
    <property type="match status" value="1"/>
</dbReference>
<dbReference type="InterPro" id="IPR036388">
    <property type="entry name" value="WH-like_DNA-bd_sf"/>
</dbReference>
<dbReference type="InterPro" id="IPR036390">
    <property type="entry name" value="WH_DNA-bd_sf"/>
</dbReference>
<reference evidence="6 7" key="1">
    <citation type="submission" date="2019-09" db="EMBL/GenBank/DDBJ databases">
        <title>NBRP : Genome information of microbial organism related human and environment.</title>
        <authorList>
            <person name="Hattori M."/>
            <person name="Oshima K."/>
            <person name="Inaba H."/>
            <person name="Suda W."/>
            <person name="Sakamoto M."/>
            <person name="Iino T."/>
            <person name="Kitahara M."/>
            <person name="Oshida Y."/>
            <person name="Iida T."/>
            <person name="Kudo T."/>
            <person name="Itoh T."/>
            <person name="Ohkuma M."/>
        </authorList>
    </citation>
    <scope>NUCLEOTIDE SEQUENCE [LARGE SCALE GENOMIC DNA]</scope>
    <source>
        <strain evidence="6 7">Mie-1</strain>
    </source>
</reference>
<keyword evidence="2" id="KW-0805">Transcription regulation</keyword>
<dbReference type="InterPro" id="IPR000847">
    <property type="entry name" value="LysR_HTH_N"/>
</dbReference>
<keyword evidence="4" id="KW-0804">Transcription</keyword>
<dbReference type="AlphaFoldDB" id="A0A5A7N4G7"/>
<dbReference type="Pfam" id="PF00126">
    <property type="entry name" value="HTH_1"/>
    <property type="match status" value="1"/>
</dbReference>
<dbReference type="PRINTS" id="PR00039">
    <property type="entry name" value="HTHLYSR"/>
</dbReference>
<keyword evidence="7" id="KW-1185">Reference proteome</keyword>
<dbReference type="Proteomes" id="UP000325187">
    <property type="component" value="Unassembled WGS sequence"/>
</dbReference>
<proteinExistence type="inferred from homology"/>
<dbReference type="EMBL" id="BKCM01000023">
    <property type="protein sequence ID" value="GER02260.1"/>
    <property type="molecule type" value="Genomic_DNA"/>
</dbReference>
<dbReference type="SUPFAM" id="SSF46785">
    <property type="entry name" value="Winged helix' DNA-binding domain"/>
    <property type="match status" value="1"/>
</dbReference>
<evidence type="ECO:0000259" key="5">
    <source>
        <dbReference type="PROSITE" id="PS50931"/>
    </source>
</evidence>
<dbReference type="InterPro" id="IPR058163">
    <property type="entry name" value="LysR-type_TF_proteobact-type"/>
</dbReference>
<evidence type="ECO:0000256" key="1">
    <source>
        <dbReference type="ARBA" id="ARBA00009437"/>
    </source>
</evidence>
<comment type="similarity">
    <text evidence="1">Belongs to the LysR transcriptional regulatory family.</text>
</comment>
<accession>A0A5A7N4G7</accession>
<dbReference type="GO" id="GO:0043565">
    <property type="term" value="F:sequence-specific DNA binding"/>
    <property type="evidence" value="ECO:0007669"/>
    <property type="project" value="TreeGrafter"/>
</dbReference>
<dbReference type="SUPFAM" id="SSF53850">
    <property type="entry name" value="Periplasmic binding protein-like II"/>
    <property type="match status" value="1"/>
</dbReference>
<keyword evidence="3" id="KW-0238">DNA-binding</keyword>
<organism evidence="6 7">
    <name type="scientific">Iodidimonas gelatinilytica</name>
    <dbReference type="NCBI Taxonomy" id="1236966"/>
    <lineage>
        <taxon>Bacteria</taxon>
        <taxon>Pseudomonadati</taxon>
        <taxon>Pseudomonadota</taxon>
        <taxon>Alphaproteobacteria</taxon>
        <taxon>Iodidimonadales</taxon>
        <taxon>Iodidimonadaceae</taxon>
        <taxon>Iodidimonas</taxon>
    </lineage>
</organism>
<feature type="domain" description="HTH lysR-type" evidence="5">
    <location>
        <begin position="1"/>
        <end position="53"/>
    </location>
</feature>
<evidence type="ECO:0000313" key="6">
    <source>
        <dbReference type="EMBL" id="GER02260.1"/>
    </source>
</evidence>
<gene>
    <name evidence="6" type="ORF">JCM17845_28830</name>
</gene>
<dbReference type="PANTHER" id="PTHR30537:SF3">
    <property type="entry name" value="TRANSCRIPTIONAL REGULATORY PROTEIN"/>
    <property type="match status" value="1"/>
</dbReference>
<comment type="caution">
    <text evidence="6">The sequence shown here is derived from an EMBL/GenBank/DDBJ whole genome shotgun (WGS) entry which is preliminary data.</text>
</comment>
<dbReference type="Pfam" id="PF03466">
    <property type="entry name" value="LysR_substrate"/>
    <property type="match status" value="1"/>
</dbReference>
<evidence type="ECO:0000256" key="3">
    <source>
        <dbReference type="ARBA" id="ARBA00023125"/>
    </source>
</evidence>